<dbReference type="GO" id="GO:0005524">
    <property type="term" value="F:ATP binding"/>
    <property type="evidence" value="ECO:0007669"/>
    <property type="project" value="InterPro"/>
</dbReference>
<accession>J4G8C9</accession>
<dbReference type="PROSITE" id="PS50011">
    <property type="entry name" value="PROTEIN_KINASE_DOM"/>
    <property type="match status" value="1"/>
</dbReference>
<feature type="domain" description="Protein kinase" evidence="1">
    <location>
        <begin position="268"/>
        <end position="531"/>
    </location>
</feature>
<dbReference type="SUPFAM" id="SSF56112">
    <property type="entry name" value="Protein kinase-like (PK-like)"/>
    <property type="match status" value="1"/>
</dbReference>
<dbReference type="GeneID" id="24097814"/>
<dbReference type="AlphaFoldDB" id="J4G8C9"/>
<protein>
    <recommendedName>
        <fullName evidence="1">Protein kinase domain-containing protein</fullName>
    </recommendedName>
</protein>
<dbReference type="HOGENOM" id="CLU_000288_7_38_1"/>
<reference evidence="2 3" key="1">
    <citation type="journal article" date="2012" name="Appl. Environ. Microbiol.">
        <title>Short-read sequencing for genomic analysis of the brown rot fungus Fibroporia radiculosa.</title>
        <authorList>
            <person name="Tang J.D."/>
            <person name="Perkins A.D."/>
            <person name="Sonstegard T.S."/>
            <person name="Schroeder S.G."/>
            <person name="Burgess S.C."/>
            <person name="Diehl S.V."/>
        </authorList>
    </citation>
    <scope>NUCLEOTIDE SEQUENCE [LARGE SCALE GENOMIC DNA]</scope>
    <source>
        <strain evidence="2 3">TFFH 294</strain>
    </source>
</reference>
<dbReference type="InterPro" id="IPR051681">
    <property type="entry name" value="Ser/Thr_Kinases-Pseudokinases"/>
</dbReference>
<dbReference type="CDD" id="cd21037">
    <property type="entry name" value="MLKL_NTD"/>
    <property type="match status" value="1"/>
</dbReference>
<dbReference type="Gene3D" id="1.10.510.10">
    <property type="entry name" value="Transferase(Phosphotransferase) domain 1"/>
    <property type="match status" value="1"/>
</dbReference>
<dbReference type="OrthoDB" id="2800760at2759"/>
<organism evidence="2 3">
    <name type="scientific">Fibroporia radiculosa</name>
    <dbReference type="NCBI Taxonomy" id="599839"/>
    <lineage>
        <taxon>Eukaryota</taxon>
        <taxon>Fungi</taxon>
        <taxon>Dikarya</taxon>
        <taxon>Basidiomycota</taxon>
        <taxon>Agaricomycotina</taxon>
        <taxon>Agaricomycetes</taxon>
        <taxon>Polyporales</taxon>
        <taxon>Fibroporiaceae</taxon>
        <taxon>Fibroporia</taxon>
    </lineage>
</organism>
<dbReference type="Proteomes" id="UP000006352">
    <property type="component" value="Unassembled WGS sequence"/>
</dbReference>
<dbReference type="InterPro" id="IPR000719">
    <property type="entry name" value="Prot_kinase_dom"/>
</dbReference>
<dbReference type="GO" id="GO:0004674">
    <property type="term" value="F:protein serine/threonine kinase activity"/>
    <property type="evidence" value="ECO:0007669"/>
    <property type="project" value="TreeGrafter"/>
</dbReference>
<dbReference type="InterPro" id="IPR001245">
    <property type="entry name" value="Ser-Thr/Tyr_kinase_cat_dom"/>
</dbReference>
<name>J4G8C9_9APHY</name>
<evidence type="ECO:0000313" key="3">
    <source>
        <dbReference type="Proteomes" id="UP000006352"/>
    </source>
</evidence>
<evidence type="ECO:0000259" key="1">
    <source>
        <dbReference type="PROSITE" id="PS50011"/>
    </source>
</evidence>
<dbReference type="STRING" id="599839.J4G8C9"/>
<dbReference type="InParanoid" id="J4G8C9"/>
<dbReference type="PANTHER" id="PTHR44329:SF214">
    <property type="entry name" value="PROTEIN KINASE DOMAIN-CONTAINING PROTEIN"/>
    <property type="match status" value="1"/>
</dbReference>
<sequence>MSRFQPLNVEPREGIYVFAILFAVSTAGMDTVIIDASKLAGDLSGIPCLGTIASVISAIHAYSQQVASHRCELLLDSLVHLQPQLQSLPLIGSPQLREAADTLELELDGIRSRIALWSQYNRVKAWIHDGDITNGLNQSISKMTRAQMNFSIQAYVAVSNTQVQHHNEVMQALSAKKEDAQLKDKKELDNMVLQILQDSKQVEELAREGGYPLARHLMELGQLLLSRNSNHNVLSAQERERYSNGLVQLHQLTGIPPTIKRLDGEVIKEGELPVERGSHSEVWRGIWLGGEVVALKVLQGVARFINEIKIWEQLRHHHIQPLYGILLDMGPYIHVVSPWQSNGNLFQYLEPGGAGSLKPSQSAERTGMLLGAAQGLAYLHREGIVHGNVRCANILVNKQFEACVSDFGMSTIIGDITEIPPSMTLTRSDSTRWLAPELIFDTSVMVPTRECDAWSFDMTMLECFTLRKPWENVRRRAHVILAMQKKNVPMRPQDFAMPEDDVWEVMMACWRYEFSERSRMNEAVACLELCLSKNSG</sequence>
<dbReference type="EMBL" id="HE797095">
    <property type="protein sequence ID" value="CCM02903.1"/>
    <property type="molecule type" value="Genomic_DNA"/>
</dbReference>
<proteinExistence type="predicted"/>
<dbReference type="InterPro" id="IPR011009">
    <property type="entry name" value="Kinase-like_dom_sf"/>
</dbReference>
<gene>
    <name evidence="2" type="ORF">FIBRA_05017</name>
</gene>
<dbReference type="InterPro" id="IPR059179">
    <property type="entry name" value="MLKL-like_MCAfunc"/>
</dbReference>
<evidence type="ECO:0000313" key="2">
    <source>
        <dbReference type="EMBL" id="CCM02903.1"/>
    </source>
</evidence>
<dbReference type="PANTHER" id="PTHR44329">
    <property type="entry name" value="SERINE/THREONINE-PROTEIN KINASE TNNI3K-RELATED"/>
    <property type="match status" value="1"/>
</dbReference>
<keyword evidence="3" id="KW-1185">Reference proteome</keyword>
<dbReference type="RefSeq" id="XP_012182186.1">
    <property type="nucleotide sequence ID" value="XM_012326796.1"/>
</dbReference>
<dbReference type="Pfam" id="PF07714">
    <property type="entry name" value="PK_Tyr_Ser-Thr"/>
    <property type="match status" value="1"/>
</dbReference>